<dbReference type="EMBL" id="CP034235">
    <property type="protein sequence ID" value="QGQ95868.1"/>
    <property type="molecule type" value="Genomic_DNA"/>
</dbReference>
<gene>
    <name evidence="1" type="ORF">EHS13_13775</name>
</gene>
<dbReference type="InterPro" id="IPR006498">
    <property type="entry name" value="Tail_tube"/>
</dbReference>
<dbReference type="Pfam" id="PF04985">
    <property type="entry name" value="Phage_tube"/>
    <property type="match status" value="1"/>
</dbReference>
<name>A0A6B8RKI8_9BACL</name>
<reference evidence="2" key="1">
    <citation type="submission" date="2018-11" db="EMBL/GenBank/DDBJ databases">
        <title>Complete genome sequence of Paenibacillus sp. ML311-T8.</title>
        <authorList>
            <person name="Nam Y.-D."/>
            <person name="Kang J."/>
            <person name="Chung W.-H."/>
            <person name="Park Y.S."/>
        </authorList>
    </citation>
    <scope>NUCLEOTIDE SEQUENCE [LARGE SCALE GENOMIC DNA]</scope>
    <source>
        <strain evidence="2">ML311-T8</strain>
    </source>
</reference>
<evidence type="ECO:0000313" key="1">
    <source>
        <dbReference type="EMBL" id="QGQ95868.1"/>
    </source>
</evidence>
<dbReference type="RefSeq" id="WP_155700903.1">
    <property type="nucleotide sequence ID" value="NZ_CP034235.1"/>
</dbReference>
<accession>A0A6B8RKI8</accession>
<dbReference type="AlphaFoldDB" id="A0A6B8RKI8"/>
<protein>
    <submittedName>
        <fullName evidence="1">Phage tail protein</fullName>
    </submittedName>
</protein>
<dbReference type="KEGG" id="ppsc:EHS13_13775"/>
<dbReference type="Proteomes" id="UP000426246">
    <property type="component" value="Chromosome"/>
</dbReference>
<keyword evidence="2" id="KW-1185">Reference proteome</keyword>
<proteinExistence type="predicted"/>
<dbReference type="OrthoDB" id="9814992at2"/>
<sequence>MAFPINPQLKGAVTKPAINTIPERLTAFRVYSGDDSTDYKGISDIQIPSLEPMKDTVKGAGIAGEYESPTLGQFSSMKLTMNWRAITKEQLLITAQKSQKFDCRGVNQVYDAAAGTYSTQSIKIVVQGPPTKVDPGKFDTSSTSGGSTEIEVLYLKIDIDGVNVLEIDKLNYKCVIDGVDYLASTKTALGLT</sequence>
<evidence type="ECO:0000313" key="2">
    <source>
        <dbReference type="Proteomes" id="UP000426246"/>
    </source>
</evidence>
<organism evidence="1 2">
    <name type="scientific">Paenibacillus psychroresistens</name>
    <dbReference type="NCBI Taxonomy" id="1778678"/>
    <lineage>
        <taxon>Bacteria</taxon>
        <taxon>Bacillati</taxon>
        <taxon>Bacillota</taxon>
        <taxon>Bacilli</taxon>
        <taxon>Bacillales</taxon>
        <taxon>Paenibacillaceae</taxon>
        <taxon>Paenibacillus</taxon>
    </lineage>
</organism>